<feature type="region of interest" description="Disordered" evidence="1">
    <location>
        <begin position="48"/>
        <end position="133"/>
    </location>
</feature>
<organism evidence="2 3">
    <name type="scientific">Cercophora newfieldiana</name>
    <dbReference type="NCBI Taxonomy" id="92897"/>
    <lineage>
        <taxon>Eukaryota</taxon>
        <taxon>Fungi</taxon>
        <taxon>Dikarya</taxon>
        <taxon>Ascomycota</taxon>
        <taxon>Pezizomycotina</taxon>
        <taxon>Sordariomycetes</taxon>
        <taxon>Sordariomycetidae</taxon>
        <taxon>Sordariales</taxon>
        <taxon>Lasiosphaeriaceae</taxon>
        <taxon>Cercophora</taxon>
    </lineage>
</organism>
<sequence length="150" mass="16890">MSDRNFEQYPYDDDQQVYVEEPQYNVDEAQYADGQEQQQYEAWLASQYQQSDYQQEQQQDEPYGGYYEAPNPYVEENHNGANGTGYDEGWAATPGWGSDNSGGVNGGDDGSAGAGFYPPNPPEPQDEAGTEGPYIYPFEFYHVGYYGGDY</sequence>
<keyword evidence="3" id="KW-1185">Reference proteome</keyword>
<dbReference type="EMBL" id="JAULSV010000001">
    <property type="protein sequence ID" value="KAK0657812.1"/>
    <property type="molecule type" value="Genomic_DNA"/>
</dbReference>
<feature type="compositionally biased region" description="Low complexity" evidence="1">
    <location>
        <begin position="48"/>
        <end position="61"/>
    </location>
</feature>
<comment type="caution">
    <text evidence="2">The sequence shown here is derived from an EMBL/GenBank/DDBJ whole genome shotgun (WGS) entry which is preliminary data.</text>
</comment>
<name>A0AA39YSK0_9PEZI</name>
<evidence type="ECO:0000256" key="1">
    <source>
        <dbReference type="SAM" id="MobiDB-lite"/>
    </source>
</evidence>
<reference evidence="2" key="1">
    <citation type="submission" date="2023-06" db="EMBL/GenBank/DDBJ databases">
        <title>Genome-scale phylogeny and comparative genomics of the fungal order Sordariales.</title>
        <authorList>
            <consortium name="Lawrence Berkeley National Laboratory"/>
            <person name="Hensen N."/>
            <person name="Bonometti L."/>
            <person name="Westerberg I."/>
            <person name="Brannstrom I.O."/>
            <person name="Guillou S."/>
            <person name="Cros-Aarteil S."/>
            <person name="Calhoun S."/>
            <person name="Haridas S."/>
            <person name="Kuo A."/>
            <person name="Mondo S."/>
            <person name="Pangilinan J."/>
            <person name="Riley R."/>
            <person name="Labutti K."/>
            <person name="Andreopoulos B."/>
            <person name="Lipzen A."/>
            <person name="Chen C."/>
            <person name="Yanf M."/>
            <person name="Daum C."/>
            <person name="Ng V."/>
            <person name="Clum A."/>
            <person name="Steindorff A."/>
            <person name="Ohm R."/>
            <person name="Martin F."/>
            <person name="Silar P."/>
            <person name="Natvig D."/>
            <person name="Lalanne C."/>
            <person name="Gautier V."/>
            <person name="Ament-Velasquez S.L."/>
            <person name="Kruys A."/>
            <person name="Hutchinson M.I."/>
            <person name="Powell A.J."/>
            <person name="Barry K."/>
            <person name="Miller A.N."/>
            <person name="Grigoriev I.V."/>
            <person name="Debuchy R."/>
            <person name="Gladieux P."/>
            <person name="Thoren M.H."/>
            <person name="Johannesson H."/>
        </authorList>
    </citation>
    <scope>NUCLEOTIDE SEQUENCE</scope>
    <source>
        <strain evidence="2">SMH2532-1</strain>
    </source>
</reference>
<dbReference type="AlphaFoldDB" id="A0AA39YSK0"/>
<feature type="compositionally biased region" description="Gly residues" evidence="1">
    <location>
        <begin position="103"/>
        <end position="113"/>
    </location>
</feature>
<feature type="region of interest" description="Disordered" evidence="1">
    <location>
        <begin position="1"/>
        <end position="25"/>
    </location>
</feature>
<accession>A0AA39YSK0</accession>
<evidence type="ECO:0000313" key="2">
    <source>
        <dbReference type="EMBL" id="KAK0657812.1"/>
    </source>
</evidence>
<gene>
    <name evidence="2" type="ORF">B0T16DRAFT_453240</name>
</gene>
<evidence type="ECO:0000313" key="3">
    <source>
        <dbReference type="Proteomes" id="UP001174936"/>
    </source>
</evidence>
<dbReference type="Proteomes" id="UP001174936">
    <property type="component" value="Unassembled WGS sequence"/>
</dbReference>
<proteinExistence type="predicted"/>
<protein>
    <submittedName>
        <fullName evidence="2">Uncharacterized protein</fullName>
    </submittedName>
</protein>